<dbReference type="Pfam" id="PF08545">
    <property type="entry name" value="ACP_syn_III"/>
    <property type="match status" value="1"/>
</dbReference>
<reference evidence="6" key="1">
    <citation type="journal article" date="2019" name="Int. J. Syst. Evol. Microbiol.">
        <title>The Global Catalogue of Microorganisms (GCM) 10K type strain sequencing project: providing services to taxonomists for standard genome sequencing and annotation.</title>
        <authorList>
            <consortium name="The Broad Institute Genomics Platform"/>
            <consortium name="The Broad Institute Genome Sequencing Center for Infectious Disease"/>
            <person name="Wu L."/>
            <person name="Ma J."/>
        </authorList>
    </citation>
    <scope>NUCLEOTIDE SEQUENCE [LARGE SCALE GENOMIC DNA]</scope>
    <source>
        <strain evidence="6">JCM 12928</strain>
    </source>
</reference>
<dbReference type="NCBIfam" id="NF006829">
    <property type="entry name" value="PRK09352.1"/>
    <property type="match status" value="1"/>
</dbReference>
<gene>
    <name evidence="5" type="ORF">GCM10009422_02510</name>
</gene>
<accession>A0ABP3RNI6</accession>
<keyword evidence="6" id="KW-1185">Reference proteome</keyword>
<protein>
    <submittedName>
        <fullName evidence="5">Ketoacyl-ACP synthase III</fullName>
    </submittedName>
</protein>
<dbReference type="InterPro" id="IPR013751">
    <property type="entry name" value="ACP_syn_III_N"/>
</dbReference>
<dbReference type="EMBL" id="BAAAGA010000001">
    <property type="protein sequence ID" value="GAA0611131.1"/>
    <property type="molecule type" value="Genomic_DNA"/>
</dbReference>
<dbReference type="SUPFAM" id="SSF53901">
    <property type="entry name" value="Thiolase-like"/>
    <property type="match status" value="1"/>
</dbReference>
<dbReference type="Gene3D" id="3.40.47.10">
    <property type="match status" value="1"/>
</dbReference>
<keyword evidence="2" id="KW-0012">Acyltransferase</keyword>
<evidence type="ECO:0000256" key="2">
    <source>
        <dbReference type="ARBA" id="ARBA00023315"/>
    </source>
</evidence>
<comment type="caution">
    <text evidence="5">The sequence shown here is derived from an EMBL/GenBank/DDBJ whole genome shotgun (WGS) entry which is preliminary data.</text>
</comment>
<evidence type="ECO:0000256" key="1">
    <source>
        <dbReference type="ARBA" id="ARBA00022679"/>
    </source>
</evidence>
<feature type="domain" description="Beta-ketoacyl-[acyl-carrier-protein] synthase III C-terminal" evidence="3">
    <location>
        <begin position="248"/>
        <end position="337"/>
    </location>
</feature>
<dbReference type="RefSeq" id="WP_343789149.1">
    <property type="nucleotide sequence ID" value="NZ_BAAAGA010000001.1"/>
</dbReference>
<evidence type="ECO:0000313" key="5">
    <source>
        <dbReference type="EMBL" id="GAA0611131.1"/>
    </source>
</evidence>
<dbReference type="CDD" id="cd00830">
    <property type="entry name" value="KAS_III"/>
    <property type="match status" value="1"/>
</dbReference>
<dbReference type="PANTHER" id="PTHR34069">
    <property type="entry name" value="3-OXOACYL-[ACYL-CARRIER-PROTEIN] SYNTHASE 3"/>
    <property type="match status" value="1"/>
</dbReference>
<feature type="domain" description="Beta-ketoacyl-[acyl-carrier-protein] synthase III N-terminal" evidence="4">
    <location>
        <begin position="111"/>
        <end position="189"/>
    </location>
</feature>
<dbReference type="Proteomes" id="UP001501352">
    <property type="component" value="Unassembled WGS sequence"/>
</dbReference>
<dbReference type="PANTHER" id="PTHR34069:SF2">
    <property type="entry name" value="BETA-KETOACYL-[ACYL-CARRIER-PROTEIN] SYNTHASE III"/>
    <property type="match status" value="1"/>
</dbReference>
<evidence type="ECO:0000313" key="6">
    <source>
        <dbReference type="Proteomes" id="UP001501352"/>
    </source>
</evidence>
<evidence type="ECO:0000259" key="4">
    <source>
        <dbReference type="Pfam" id="PF08545"/>
    </source>
</evidence>
<evidence type="ECO:0000259" key="3">
    <source>
        <dbReference type="Pfam" id="PF08541"/>
    </source>
</evidence>
<proteinExistence type="predicted"/>
<dbReference type="Pfam" id="PF08541">
    <property type="entry name" value="ACP_syn_III_C"/>
    <property type="match status" value="1"/>
</dbReference>
<name>A0ABP3RNI6_9CAUL</name>
<keyword evidence="1" id="KW-0808">Transferase</keyword>
<sequence length="342" mass="36907">MAQNWSYISAISTYLPARSETNADLAAFAPTWNMDKVAEKTGILSRRKSDESETALDMACRAAEELFTEQPEYRESIDFLIFCTQTPDYILPTSACIIQDRLGIPSSAGTLDINLGCSGYVYCLGLAKALIESGQRSTILILTADTYTKLIHPLDRSVRSVFGDGAAATIVRSGSDRTSIYSPDLGSDGSGAHNLIVPAGGFRQRDATHEESTDESGNVRTDANLFMNGREILMFTLKRIPGSVAKALANANWSVDELDLLVLHQASKLVIDTLTQRLKVPADRSWNGMSEIGNTVSATIPIALRQAIDAGVLKPGSKVMLSGFGVGYSWGSLAVEWSPDIS</sequence>
<dbReference type="InterPro" id="IPR013747">
    <property type="entry name" value="ACP_syn_III_C"/>
</dbReference>
<organism evidence="5 6">
    <name type="scientific">Brevundimonas kwangchunensis</name>
    <dbReference type="NCBI Taxonomy" id="322163"/>
    <lineage>
        <taxon>Bacteria</taxon>
        <taxon>Pseudomonadati</taxon>
        <taxon>Pseudomonadota</taxon>
        <taxon>Alphaproteobacteria</taxon>
        <taxon>Caulobacterales</taxon>
        <taxon>Caulobacteraceae</taxon>
        <taxon>Brevundimonas</taxon>
    </lineage>
</organism>
<dbReference type="InterPro" id="IPR016039">
    <property type="entry name" value="Thiolase-like"/>
</dbReference>